<comment type="caution">
    <text evidence="16 17">Lacks conserved residue(s) required for the propagation of feature annotation.</text>
</comment>
<keyword evidence="6 16" id="KW-0808">Transferase</keyword>
<comment type="function">
    <text evidence="15 16 17">Catalyzes the first step of the methylation pathway of phosphatidylcholine biosynthesis, the SAM-dependent methylation of phosphatidylethanolamine (PE) to phosphatidylmonomethylethanolamine (PMME).</text>
</comment>
<evidence type="ECO:0000256" key="12">
    <source>
        <dbReference type="ARBA" id="ARBA00023136"/>
    </source>
</evidence>
<keyword evidence="14 16" id="KW-1208">Phospholipid metabolism</keyword>
<keyword evidence="10 16" id="KW-1133">Transmembrane helix</keyword>
<keyword evidence="9 16" id="KW-0256">Endoplasmic reticulum</keyword>
<comment type="catalytic activity">
    <reaction evidence="16 17">
        <text>a 1,2-diacyl-sn-glycero-3-phosphoethanolamine + S-adenosyl-L-methionine = a 1,2-diacyl-sn-glycero-3-phospho-N-methylethanolamine + S-adenosyl-L-homocysteine + H(+)</text>
        <dbReference type="Rhea" id="RHEA:11164"/>
        <dbReference type="ChEBI" id="CHEBI:15378"/>
        <dbReference type="ChEBI" id="CHEBI:57856"/>
        <dbReference type="ChEBI" id="CHEBI:59789"/>
        <dbReference type="ChEBI" id="CHEBI:64573"/>
        <dbReference type="ChEBI" id="CHEBI:64612"/>
        <dbReference type="EC" id="2.1.1.17"/>
    </reaction>
</comment>
<evidence type="ECO:0000256" key="6">
    <source>
        <dbReference type="ARBA" id="ARBA00022679"/>
    </source>
</evidence>
<feature type="transmembrane region" description="Helical" evidence="16 17">
    <location>
        <begin position="234"/>
        <end position="250"/>
    </location>
</feature>
<dbReference type="OrthoDB" id="4583at2759"/>
<organism evidence="19 20">
    <name type="scientific">Baudoinia panamericana (strain UAMH 10762)</name>
    <name type="common">Angels' share fungus</name>
    <name type="synonym">Baudoinia compniacensis (strain UAMH 10762)</name>
    <dbReference type="NCBI Taxonomy" id="717646"/>
    <lineage>
        <taxon>Eukaryota</taxon>
        <taxon>Fungi</taxon>
        <taxon>Dikarya</taxon>
        <taxon>Ascomycota</taxon>
        <taxon>Pezizomycotina</taxon>
        <taxon>Dothideomycetes</taxon>
        <taxon>Dothideomycetidae</taxon>
        <taxon>Mycosphaerellales</taxon>
        <taxon>Teratosphaeriaceae</taxon>
        <taxon>Baudoinia</taxon>
    </lineage>
</organism>
<dbReference type="GO" id="GO:0097038">
    <property type="term" value="C:perinuclear endoplasmic reticulum"/>
    <property type="evidence" value="ECO:0007669"/>
    <property type="project" value="EnsemblFungi"/>
</dbReference>
<dbReference type="PANTHER" id="PTHR32138">
    <property type="entry name" value="PHOSPHATIDYLETHANOLAMINE N-METHYLTRANSFERASE"/>
    <property type="match status" value="1"/>
</dbReference>
<gene>
    <name evidence="19" type="ORF">BAUCODRAFT_38872</name>
</gene>
<dbReference type="GO" id="GO:0004608">
    <property type="term" value="F:phosphatidylethanolamine N-methyltransferase activity"/>
    <property type="evidence" value="ECO:0007669"/>
    <property type="project" value="UniProtKB-UniRule"/>
</dbReference>
<dbReference type="eggNOG" id="ENOG502QRGH">
    <property type="taxonomic scope" value="Eukaryota"/>
</dbReference>
<feature type="transmembrane region" description="Helical" evidence="16 17">
    <location>
        <begin position="510"/>
        <end position="527"/>
    </location>
</feature>
<evidence type="ECO:0000256" key="14">
    <source>
        <dbReference type="ARBA" id="ARBA00023264"/>
    </source>
</evidence>
<dbReference type="Proteomes" id="UP000011761">
    <property type="component" value="Unassembled WGS sequence"/>
</dbReference>
<dbReference type="GO" id="GO:0032259">
    <property type="term" value="P:methylation"/>
    <property type="evidence" value="ECO:0007669"/>
    <property type="project" value="UniProtKB-KW"/>
</dbReference>
<keyword evidence="7 16" id="KW-0949">S-adenosyl-L-methionine</keyword>
<proteinExistence type="inferred from homology"/>
<reference evidence="19 20" key="1">
    <citation type="journal article" date="2012" name="PLoS Pathog.">
        <title>Diverse lifestyles and strategies of plant pathogenesis encoded in the genomes of eighteen Dothideomycetes fungi.</title>
        <authorList>
            <person name="Ohm R.A."/>
            <person name="Feau N."/>
            <person name="Henrissat B."/>
            <person name="Schoch C.L."/>
            <person name="Horwitz B.A."/>
            <person name="Barry K.W."/>
            <person name="Condon B.J."/>
            <person name="Copeland A.C."/>
            <person name="Dhillon B."/>
            <person name="Glaser F."/>
            <person name="Hesse C.N."/>
            <person name="Kosti I."/>
            <person name="LaButti K."/>
            <person name="Lindquist E.A."/>
            <person name="Lucas S."/>
            <person name="Salamov A.A."/>
            <person name="Bradshaw R.E."/>
            <person name="Ciuffetti L."/>
            <person name="Hamelin R.C."/>
            <person name="Kema G.H.J."/>
            <person name="Lawrence C."/>
            <person name="Scott J.A."/>
            <person name="Spatafora J.W."/>
            <person name="Turgeon B.G."/>
            <person name="de Wit P.J.G.M."/>
            <person name="Zhong S."/>
            <person name="Goodwin S.B."/>
            <person name="Grigoriev I.V."/>
        </authorList>
    </citation>
    <scope>NUCLEOTIDE SEQUENCE [LARGE SCALE GENOMIC DNA]</scope>
    <source>
        <strain evidence="19 20">UAMH 10762</strain>
    </source>
</reference>
<dbReference type="PIRSF" id="PIRSF000383">
    <property type="entry name" value="PEAMT"/>
    <property type="match status" value="1"/>
</dbReference>
<dbReference type="HAMAP" id="MF_03217">
    <property type="entry name" value="PEMT"/>
    <property type="match status" value="1"/>
</dbReference>
<dbReference type="Gene3D" id="2.60.40.2840">
    <property type="match status" value="1"/>
</dbReference>
<evidence type="ECO:0000256" key="5">
    <source>
        <dbReference type="ARBA" id="ARBA00022603"/>
    </source>
</evidence>
<keyword evidence="5 16" id="KW-0489">Methyltransferase</keyword>
<dbReference type="PROSITE" id="PS51598">
    <property type="entry name" value="SAM_CHO2"/>
    <property type="match status" value="1"/>
</dbReference>
<evidence type="ECO:0000256" key="4">
    <source>
        <dbReference type="ARBA" id="ARBA00022516"/>
    </source>
</evidence>
<feature type="transmembrane region" description="Helical" evidence="16 17">
    <location>
        <begin position="420"/>
        <end position="444"/>
    </location>
</feature>
<feature type="region of interest" description="Disordered" evidence="18">
    <location>
        <begin position="1"/>
        <end position="64"/>
    </location>
</feature>
<protein>
    <recommendedName>
        <fullName evidence="16 17">Phosphatidylethanolamine N-methyltransferase</fullName>
        <shortName evidence="16">PE methyltransferase</shortName>
        <shortName evidence="16 17">PEAMT</shortName>
        <shortName evidence="16">PEMT</shortName>
        <ecNumber evidence="16 17">2.1.1.17</ecNumber>
    </recommendedName>
</protein>
<evidence type="ECO:0000256" key="7">
    <source>
        <dbReference type="ARBA" id="ARBA00022691"/>
    </source>
</evidence>
<dbReference type="RefSeq" id="XP_007680905.1">
    <property type="nucleotide sequence ID" value="XM_007682715.1"/>
</dbReference>
<dbReference type="EMBL" id="KB445563">
    <property type="protein sequence ID" value="EMC91737.1"/>
    <property type="molecule type" value="Genomic_DNA"/>
</dbReference>
<dbReference type="KEGG" id="bcom:BAUCODRAFT_38872"/>
<comment type="pathway">
    <text evidence="3">Lipid metabolism.</text>
</comment>
<feature type="compositionally biased region" description="Basic and acidic residues" evidence="18">
    <location>
        <begin position="42"/>
        <end position="58"/>
    </location>
</feature>
<keyword evidence="13 16" id="KW-0594">Phospholipid biosynthesis</keyword>
<evidence type="ECO:0000256" key="9">
    <source>
        <dbReference type="ARBA" id="ARBA00022824"/>
    </source>
</evidence>
<dbReference type="InterPro" id="IPR016219">
    <property type="entry name" value="Phosphatid-EA_MeTrfase_fun"/>
</dbReference>
<dbReference type="GO" id="GO:0006656">
    <property type="term" value="P:phosphatidylcholine biosynthetic process"/>
    <property type="evidence" value="ECO:0007669"/>
    <property type="project" value="UniProtKB-UniRule"/>
</dbReference>
<dbReference type="GO" id="GO:0032541">
    <property type="term" value="C:cortical endoplasmic reticulum"/>
    <property type="evidence" value="ECO:0007669"/>
    <property type="project" value="EnsemblFungi"/>
</dbReference>
<evidence type="ECO:0000256" key="1">
    <source>
        <dbReference type="ARBA" id="ARBA00004127"/>
    </source>
</evidence>
<dbReference type="PANTHER" id="PTHR32138:SF0">
    <property type="entry name" value="PHOSPHATIDYLETHANOLAMINE N-METHYLTRANSFERASE"/>
    <property type="match status" value="1"/>
</dbReference>
<name>M2LCP3_BAUPA</name>
<dbReference type="AlphaFoldDB" id="M2LCP3"/>
<evidence type="ECO:0000256" key="10">
    <source>
        <dbReference type="ARBA" id="ARBA00022989"/>
    </source>
</evidence>
<comment type="similarity">
    <text evidence="16 17">Belongs to the class VI-like SAM-binding methyltransferase superfamily. CHO2 family.</text>
</comment>
<evidence type="ECO:0000256" key="11">
    <source>
        <dbReference type="ARBA" id="ARBA00023098"/>
    </source>
</evidence>
<feature type="compositionally biased region" description="Basic and acidic residues" evidence="18">
    <location>
        <begin position="14"/>
        <end position="31"/>
    </location>
</feature>
<feature type="region of interest" description="Disordered" evidence="18">
    <location>
        <begin position="704"/>
        <end position="735"/>
    </location>
</feature>
<sequence>MAEVSGPPVVDISSLRERLPQKPDQPLKADSTDTAQEAVKALNDHEANDDKDEKEKKTFGRTPDGTVFTVPHTEDMVSQLFDPRQPKNASDIAVVTALAYLFALFYFLPPGWRVPVFAVTFLFWRTCYNVGIGWLLHNQSHYQRLVAWAKKARIFENPETGNNPHPFLYKFLKQEMEAKIPKDYKFEDAPIEYNTWLVFRRVVDLILMCDFTSYILFAAACGGRPPSEKTMMTVARWVGGWLLVAFNLWVKLDAHRVVKDFAWYWGDFFFLIDQELTFDGVFELAPHPMYSVGYAGYYGISMMAASYKVLFISIVAHAMQLAFLALVESPHIERTYNSPPPPKRPDEVPATMQRPPYKTRLLSAGDSIKHLSSAADHEPSSVVHLIGLHNIDLHRVADVSVLVLQVYLYTLAFITPSTKAWQTFFVVSAVIWRLWYSIGIGIILDRQSNEKKWTRHFLKYGDGTEEAWRQWKGIYHLSTVLCYSSFICASYKMYGLPEDWTIGMATLRHVLGVALIALQLWTIASIYESLGEFNWYFGDFFFEQAPKLNYDGIYRYLNNPERTIGLAGVWGAAIITWSKAIFLLALLSHALSLCFIQFVERPHMQKLYRRSMRETSGVSRSIHRSLPSPLQKWTGSVDKALDSSIEYLEDVIEAARPKLAEGLSTFVTDSRTLFRQFPARISITRLAPDLAELDEKAYSLEIDTTQPGVGYDQATRSGREGEDAQPPPNDPDSFKKLTVEYGTPIKVKWTAPLRHGKRDWVGLYMVGDNPSHDVTRVSSQGRWIATTKGAWEYSHADEGVLVSDQKVPASELAKSGGEDCVCGEMQFSGDKLWWTQGIFEFRYHHDANYNVMAVSQPFEIRIKHFEDENIDYTADESVRRTIEQALLPVVQNCFDRDPDVAPRTADEAFGPTLEREGKYAKRVVYAVQQMFGIEFAPEVVQADGNVKNLAWRLCNAKKVLAPYSMGHSRGPTTPQGSSG</sequence>
<keyword evidence="11 16" id="KW-0443">Lipid metabolism</keyword>
<accession>M2LCP3</accession>
<evidence type="ECO:0000256" key="3">
    <source>
        <dbReference type="ARBA" id="ARBA00005189"/>
    </source>
</evidence>
<keyword evidence="20" id="KW-1185">Reference proteome</keyword>
<keyword evidence="8 16" id="KW-0812">Transmembrane</keyword>
<feature type="transmembrane region" description="Helical" evidence="16 17">
    <location>
        <begin position="114"/>
        <end position="136"/>
    </location>
</feature>
<dbReference type="UniPathway" id="UPA00753"/>
<evidence type="ECO:0000256" key="18">
    <source>
        <dbReference type="SAM" id="MobiDB-lite"/>
    </source>
</evidence>
<dbReference type="EC" id="2.1.1.17" evidence="16 17"/>
<dbReference type="Pfam" id="PF04191">
    <property type="entry name" value="PEMT"/>
    <property type="match status" value="2"/>
</dbReference>
<keyword evidence="12 16" id="KW-0472">Membrane</keyword>
<evidence type="ECO:0000313" key="19">
    <source>
        <dbReference type="EMBL" id="EMC91737.1"/>
    </source>
</evidence>
<dbReference type="GO" id="GO:0005789">
    <property type="term" value="C:endoplasmic reticulum membrane"/>
    <property type="evidence" value="ECO:0007669"/>
    <property type="project" value="UniProtKB-SubCell"/>
</dbReference>
<evidence type="ECO:0000256" key="8">
    <source>
        <dbReference type="ARBA" id="ARBA00022692"/>
    </source>
</evidence>
<dbReference type="InterPro" id="IPR007318">
    <property type="entry name" value="Phopholipid_MeTrfase"/>
</dbReference>
<dbReference type="GeneID" id="19113651"/>
<comment type="subcellular location">
    <subcellularLocation>
        <location evidence="1">Endomembrane system</location>
        <topology evidence="1">Multi-pass membrane protein</topology>
    </subcellularLocation>
    <subcellularLocation>
        <location evidence="16 17">Endoplasmic reticulum membrane</location>
        <topology evidence="16 17">Multi-pass membrane protein</topology>
    </subcellularLocation>
</comment>
<dbReference type="HOGENOM" id="CLU_005987_0_1_1"/>
<evidence type="ECO:0000313" key="20">
    <source>
        <dbReference type="Proteomes" id="UP000011761"/>
    </source>
</evidence>
<comment type="pathway">
    <text evidence="2 16 17">Phospholipid metabolism; phosphatidylcholine biosynthesis.</text>
</comment>
<evidence type="ECO:0000256" key="2">
    <source>
        <dbReference type="ARBA" id="ARBA00004969"/>
    </source>
</evidence>
<evidence type="ECO:0000256" key="16">
    <source>
        <dbReference type="HAMAP-Rule" id="MF_03217"/>
    </source>
</evidence>
<evidence type="ECO:0000256" key="13">
    <source>
        <dbReference type="ARBA" id="ARBA00023209"/>
    </source>
</evidence>
<dbReference type="OMA" id="RIWYSVG"/>
<dbReference type="FunFam" id="2.60.40.2840:FF:000006">
    <property type="entry name" value="Phosphatidylethanolamine N-methyltransferase"/>
    <property type="match status" value="1"/>
</dbReference>
<evidence type="ECO:0000256" key="15">
    <source>
        <dbReference type="ARBA" id="ARBA00057332"/>
    </source>
</evidence>
<feature type="transmembrane region" description="Helical" evidence="16 17">
    <location>
        <begin position="396"/>
        <end position="414"/>
    </location>
</feature>
<keyword evidence="4 16" id="KW-0444">Lipid biosynthesis</keyword>
<feature type="transmembrane region" description="Helical" evidence="16 17">
    <location>
        <begin position="89"/>
        <end position="108"/>
    </location>
</feature>
<evidence type="ECO:0000256" key="17">
    <source>
        <dbReference type="RuleBase" id="RU361122"/>
    </source>
</evidence>
<dbReference type="STRING" id="717646.M2LCP3"/>